<sequence length="193" mass="22531">MNRAERERPGRREGCEHPEGFRTFKDVSYLCPVCGAELDDGGLTRWVREAERLRDESYSLEEGDGFREIVLRDRQREVYRRRKLVYELRSTPRVRAARPEMVLILHDPGDEAGSEERYDCRVFYKEPRPASAVDRFSVPARTGDILDLKSDSNPVLRSVAQKVFEFHSQRLSFTELGETAPGRRVFYANEFRL</sequence>
<name>A0A023WZ83_RUBRA</name>
<keyword evidence="3" id="KW-1185">Reference proteome</keyword>
<dbReference type="RefSeq" id="WP_038680138.1">
    <property type="nucleotide sequence ID" value="NZ_CP007514.1"/>
</dbReference>
<dbReference type="EMBL" id="JAWXXX010000001">
    <property type="protein sequence ID" value="MDX5892940.1"/>
    <property type="molecule type" value="Genomic_DNA"/>
</dbReference>
<evidence type="ECO:0000313" key="3">
    <source>
        <dbReference type="Proteomes" id="UP000025229"/>
    </source>
</evidence>
<evidence type="ECO:0000313" key="2">
    <source>
        <dbReference type="EMBL" id="MDX5892940.1"/>
    </source>
</evidence>
<dbReference type="AlphaFoldDB" id="A0A023WZ83"/>
<dbReference type="Proteomes" id="UP001281130">
    <property type="component" value="Unassembled WGS sequence"/>
</dbReference>
<organism evidence="1 3">
    <name type="scientific">Rubrobacter radiotolerans</name>
    <name type="common">Arthrobacter radiotolerans</name>
    <dbReference type="NCBI Taxonomy" id="42256"/>
    <lineage>
        <taxon>Bacteria</taxon>
        <taxon>Bacillati</taxon>
        <taxon>Actinomycetota</taxon>
        <taxon>Rubrobacteria</taxon>
        <taxon>Rubrobacterales</taxon>
        <taxon>Rubrobacteraceae</taxon>
        <taxon>Rubrobacter</taxon>
    </lineage>
</organism>
<dbReference type="OrthoDB" id="5244416at2"/>
<dbReference type="KEGG" id="rrd:RradSPS_0244"/>
<evidence type="ECO:0000313" key="1">
    <source>
        <dbReference type="EMBL" id="AHY45527.1"/>
    </source>
</evidence>
<dbReference type="EMBL" id="CP007514">
    <property type="protein sequence ID" value="AHY45527.1"/>
    <property type="molecule type" value="Genomic_DNA"/>
</dbReference>
<dbReference type="Proteomes" id="UP000025229">
    <property type="component" value="Chromosome"/>
</dbReference>
<proteinExistence type="predicted"/>
<reference evidence="1 3" key="1">
    <citation type="submission" date="2014-03" db="EMBL/GenBank/DDBJ databases">
        <title>Complete genome sequence of the Radio-Resistant Rubrobacter radiotolerans RSPS-4.</title>
        <authorList>
            <person name="Egas C.C."/>
            <person name="Barroso C.C."/>
            <person name="Froufe H.J.C."/>
            <person name="Pacheco J.J."/>
            <person name="Albuquerque L.L."/>
            <person name="da Costa M.M.S."/>
        </authorList>
    </citation>
    <scope>NUCLEOTIDE SEQUENCE [LARGE SCALE GENOMIC DNA]</scope>
    <source>
        <strain evidence="1 3">RSPS-4</strain>
    </source>
</reference>
<dbReference type="HOGENOM" id="CLU_1516830_0_0_11"/>
<reference evidence="2" key="2">
    <citation type="submission" date="2023-11" db="EMBL/GenBank/DDBJ databases">
        <title>MicrobeMod: A computational toolkit for identifying prokaryotic methylation and restriction-modification with nanopore sequencing.</title>
        <authorList>
            <person name="Crits-Christoph A."/>
            <person name="Kang S.C."/>
            <person name="Lee H."/>
            <person name="Ostrov N."/>
        </authorList>
    </citation>
    <scope>NUCLEOTIDE SEQUENCE</scope>
    <source>
        <strain evidence="2">ATCC 51242</strain>
    </source>
</reference>
<protein>
    <submittedName>
        <fullName evidence="1">Uncharacterized protein</fullName>
    </submittedName>
</protein>
<accession>A0A023WZ83</accession>
<dbReference type="STRING" id="42256.RradSPS_0244"/>
<gene>
    <name evidence="1" type="ORF">RradSPS_0244</name>
    <name evidence="2" type="ORF">SIL72_02745</name>
</gene>